<accession>A0A139I2W6</accession>
<sequence>MTCPALDTSLKDARQRFELHFITPSACTKAFLPLLVRGHNLVVVNNSSIAGEKTLPFQAVYGASKSANATFAETLRLEGEPLGIRVVTVITGIIETNLHKNGKEQELPEEGFYSPLNQWLRERTGGTNRPPGMPVDQDIFMVKAGPKNQNEVIANEHGRKMQSRDWEYHTRNEHRAIL</sequence>
<dbReference type="EMBL" id="LFZO01000383">
    <property type="protein sequence ID" value="KXT09019.1"/>
    <property type="molecule type" value="Genomic_DNA"/>
</dbReference>
<dbReference type="STRING" id="113226.A0A139I2W6"/>
<evidence type="ECO:0000256" key="1">
    <source>
        <dbReference type="ARBA" id="ARBA00006484"/>
    </source>
</evidence>
<comment type="similarity">
    <text evidence="1">Belongs to the short-chain dehydrogenases/reductases (SDR) family.</text>
</comment>
<keyword evidence="2" id="KW-0560">Oxidoreductase</keyword>
<dbReference type="GO" id="GO:0019433">
    <property type="term" value="P:triglyceride catabolic process"/>
    <property type="evidence" value="ECO:0007669"/>
    <property type="project" value="TreeGrafter"/>
</dbReference>
<dbReference type="GO" id="GO:0000140">
    <property type="term" value="F:acylglycerone-phosphate reductase (NADP+) activity"/>
    <property type="evidence" value="ECO:0007669"/>
    <property type="project" value="TreeGrafter"/>
</dbReference>
<dbReference type="SUPFAM" id="SSF51735">
    <property type="entry name" value="NAD(P)-binding Rossmann-fold domains"/>
    <property type="match status" value="1"/>
</dbReference>
<dbReference type="PANTHER" id="PTHR44169:SF6">
    <property type="entry name" value="NADPH-DEPENDENT 1-ACYLDIHYDROXYACETONE PHOSPHATE REDUCTASE"/>
    <property type="match status" value="1"/>
</dbReference>
<evidence type="ECO:0000256" key="2">
    <source>
        <dbReference type="ARBA" id="ARBA00023002"/>
    </source>
</evidence>
<dbReference type="GO" id="GO:0004806">
    <property type="term" value="F:triacylglycerol lipase activity"/>
    <property type="evidence" value="ECO:0007669"/>
    <property type="project" value="TreeGrafter"/>
</dbReference>
<dbReference type="PANTHER" id="PTHR44169">
    <property type="entry name" value="NADPH-DEPENDENT 1-ACYLDIHYDROXYACETONE PHOSPHATE REDUCTASE"/>
    <property type="match status" value="1"/>
</dbReference>
<dbReference type="InterPro" id="IPR036291">
    <property type="entry name" value="NAD(P)-bd_dom_sf"/>
</dbReference>
<reference evidence="3 4" key="1">
    <citation type="submission" date="2015-07" db="EMBL/GenBank/DDBJ databases">
        <title>Comparative genomics of the Sigatoka disease complex on banana suggests a link between parallel evolutionary changes in Pseudocercospora fijiensis and Pseudocercospora eumusae and increased virulence on the banana host.</title>
        <authorList>
            <person name="Chang T.-C."/>
            <person name="Salvucci A."/>
            <person name="Crous P.W."/>
            <person name="Stergiopoulos I."/>
        </authorList>
    </citation>
    <scope>NUCLEOTIDE SEQUENCE [LARGE SCALE GENOMIC DNA]</scope>
    <source>
        <strain evidence="3 4">CBS 116634</strain>
    </source>
</reference>
<evidence type="ECO:0000313" key="3">
    <source>
        <dbReference type="EMBL" id="KXT09019.1"/>
    </source>
</evidence>
<comment type="caution">
    <text evidence="3">The sequence shown here is derived from an EMBL/GenBank/DDBJ whole genome shotgun (WGS) entry which is preliminary data.</text>
</comment>
<organism evidence="3 4">
    <name type="scientific">Pseudocercospora musae</name>
    <dbReference type="NCBI Taxonomy" id="113226"/>
    <lineage>
        <taxon>Eukaryota</taxon>
        <taxon>Fungi</taxon>
        <taxon>Dikarya</taxon>
        <taxon>Ascomycota</taxon>
        <taxon>Pezizomycotina</taxon>
        <taxon>Dothideomycetes</taxon>
        <taxon>Dothideomycetidae</taxon>
        <taxon>Mycosphaerellales</taxon>
        <taxon>Mycosphaerellaceae</taxon>
        <taxon>Pseudocercospora</taxon>
    </lineage>
</organism>
<dbReference type="InterPro" id="IPR002347">
    <property type="entry name" value="SDR_fam"/>
</dbReference>
<dbReference type="Gene3D" id="3.40.50.720">
    <property type="entry name" value="NAD(P)-binding Rossmann-like Domain"/>
    <property type="match status" value="1"/>
</dbReference>
<dbReference type="OrthoDB" id="2102561at2759"/>
<dbReference type="Proteomes" id="UP000073492">
    <property type="component" value="Unassembled WGS sequence"/>
</dbReference>
<proteinExistence type="inferred from homology"/>
<evidence type="ECO:0000313" key="4">
    <source>
        <dbReference type="Proteomes" id="UP000073492"/>
    </source>
</evidence>
<keyword evidence="4" id="KW-1185">Reference proteome</keyword>
<dbReference type="GO" id="GO:0005783">
    <property type="term" value="C:endoplasmic reticulum"/>
    <property type="evidence" value="ECO:0007669"/>
    <property type="project" value="TreeGrafter"/>
</dbReference>
<dbReference type="GO" id="GO:0006654">
    <property type="term" value="P:phosphatidic acid biosynthetic process"/>
    <property type="evidence" value="ECO:0007669"/>
    <property type="project" value="TreeGrafter"/>
</dbReference>
<dbReference type="AlphaFoldDB" id="A0A139I2W6"/>
<gene>
    <name evidence="3" type="ORF">AC579_10192</name>
</gene>
<dbReference type="Pfam" id="PF00106">
    <property type="entry name" value="adh_short"/>
    <property type="match status" value="1"/>
</dbReference>
<dbReference type="GO" id="GO:0005811">
    <property type="term" value="C:lipid droplet"/>
    <property type="evidence" value="ECO:0007669"/>
    <property type="project" value="TreeGrafter"/>
</dbReference>
<protein>
    <submittedName>
        <fullName evidence="3">Uncharacterized protein</fullName>
    </submittedName>
</protein>
<name>A0A139I2W6_9PEZI</name>